<dbReference type="SUPFAM" id="SSF48264">
    <property type="entry name" value="Cytochrome P450"/>
    <property type="match status" value="1"/>
</dbReference>
<evidence type="ECO:0000313" key="9">
    <source>
        <dbReference type="EMBL" id="KAF9732411.1"/>
    </source>
</evidence>
<name>A0A9P6GB16_9PLEO</name>
<evidence type="ECO:0000256" key="5">
    <source>
        <dbReference type="ARBA" id="ARBA00023004"/>
    </source>
</evidence>
<proteinExistence type="inferred from homology"/>
<dbReference type="PANTHER" id="PTHR24287:SF17">
    <property type="entry name" value="P450, PUTATIVE (EUROFUNG)-RELATED"/>
    <property type="match status" value="1"/>
</dbReference>
<evidence type="ECO:0000256" key="2">
    <source>
        <dbReference type="ARBA" id="ARBA00010617"/>
    </source>
</evidence>
<dbReference type="InterPro" id="IPR047146">
    <property type="entry name" value="Cyt_P450_E_CYP52_fungi"/>
</dbReference>
<dbReference type="CDD" id="cd11063">
    <property type="entry name" value="CYP52"/>
    <property type="match status" value="1"/>
</dbReference>
<accession>A0A9P6GB16</accession>
<dbReference type="GO" id="GO:0016705">
    <property type="term" value="F:oxidoreductase activity, acting on paired donors, with incorporation or reduction of molecular oxygen"/>
    <property type="evidence" value="ECO:0007669"/>
    <property type="project" value="InterPro"/>
</dbReference>
<dbReference type="OrthoDB" id="1470350at2759"/>
<evidence type="ECO:0000256" key="8">
    <source>
        <dbReference type="RuleBase" id="RU000461"/>
    </source>
</evidence>
<protein>
    <submittedName>
        <fullName evidence="9">Cytochrome P450</fullName>
    </submittedName>
</protein>
<dbReference type="PRINTS" id="PR00463">
    <property type="entry name" value="EP450I"/>
</dbReference>
<keyword evidence="3 7" id="KW-0479">Metal-binding</keyword>
<dbReference type="GO" id="GO:0020037">
    <property type="term" value="F:heme binding"/>
    <property type="evidence" value="ECO:0007669"/>
    <property type="project" value="InterPro"/>
</dbReference>
<keyword evidence="6 8" id="KW-0503">Monooxygenase</keyword>
<evidence type="ECO:0000256" key="7">
    <source>
        <dbReference type="PIRSR" id="PIRSR602401-1"/>
    </source>
</evidence>
<sequence length="476" mass="53663">MALLSTANLQAIALSCIGALIAYRVYWEATTGAAQRSLARQHGCLPPKSFRSKYWLFGLDVFLANIKAYREHKLLERWTKTLTSHNAHTLVAKIFSQTFFLTDDPENIKAMLATEFDQWSLGQERIKQMEAYLGHGIFTSEGASWKHSRDMLRPCFERSQVADISILEKHTARLLQNVPKDGTTVDLQPLLHELTLDVATEFLFGRSTDAQDRGREDNACKAFIDAFEYCQNPMTERSEKLGFLAFFLPDWKLKKCAKVIRGTLGKTIIDEEITTPSQNTKDAWKPSSGRYVFLDELVSATQNRTIIRSELLNILLAGRDTTASLLSNLIWELSRQPSMLSRLRQEHDATLPRGGGPHGESPILVPKGAYVTYLPWALHRRRDVYGEDAAVFDPTRWLDEGHASSPLRPGWAYLPFSGGPRVCIGQNFALTECMFVVVRLLQVFAVEQRDGEPWREKLGITCVGLGGCKVGLRPRC</sequence>
<dbReference type="PRINTS" id="PR00385">
    <property type="entry name" value="P450"/>
</dbReference>
<dbReference type="PANTHER" id="PTHR24287">
    <property type="entry name" value="P450, PUTATIVE (EUROFUNG)-RELATED"/>
    <property type="match status" value="1"/>
</dbReference>
<keyword evidence="4 8" id="KW-0560">Oxidoreductase</keyword>
<evidence type="ECO:0000313" key="10">
    <source>
        <dbReference type="Proteomes" id="UP000756921"/>
    </source>
</evidence>
<gene>
    <name evidence="9" type="ORF">PMIN01_09269</name>
</gene>
<organism evidence="9 10">
    <name type="scientific">Paraphaeosphaeria minitans</name>
    <dbReference type="NCBI Taxonomy" id="565426"/>
    <lineage>
        <taxon>Eukaryota</taxon>
        <taxon>Fungi</taxon>
        <taxon>Dikarya</taxon>
        <taxon>Ascomycota</taxon>
        <taxon>Pezizomycotina</taxon>
        <taxon>Dothideomycetes</taxon>
        <taxon>Pleosporomycetidae</taxon>
        <taxon>Pleosporales</taxon>
        <taxon>Massarineae</taxon>
        <taxon>Didymosphaeriaceae</taxon>
        <taxon>Paraphaeosphaeria</taxon>
    </lineage>
</organism>
<comment type="cofactor">
    <cofactor evidence="1 7">
        <name>heme</name>
        <dbReference type="ChEBI" id="CHEBI:30413"/>
    </cofactor>
</comment>
<dbReference type="InterPro" id="IPR036396">
    <property type="entry name" value="Cyt_P450_sf"/>
</dbReference>
<dbReference type="InterPro" id="IPR017972">
    <property type="entry name" value="Cyt_P450_CS"/>
</dbReference>
<comment type="similarity">
    <text evidence="2 8">Belongs to the cytochrome P450 family.</text>
</comment>
<evidence type="ECO:0000256" key="1">
    <source>
        <dbReference type="ARBA" id="ARBA00001971"/>
    </source>
</evidence>
<dbReference type="InterPro" id="IPR001128">
    <property type="entry name" value="Cyt_P450"/>
</dbReference>
<dbReference type="Pfam" id="PF00067">
    <property type="entry name" value="p450"/>
    <property type="match status" value="2"/>
</dbReference>
<dbReference type="EMBL" id="WJXW01000010">
    <property type="protein sequence ID" value="KAF9732411.1"/>
    <property type="molecule type" value="Genomic_DNA"/>
</dbReference>
<dbReference type="PROSITE" id="PS00086">
    <property type="entry name" value="CYTOCHROME_P450"/>
    <property type="match status" value="1"/>
</dbReference>
<dbReference type="GO" id="GO:0004497">
    <property type="term" value="F:monooxygenase activity"/>
    <property type="evidence" value="ECO:0007669"/>
    <property type="project" value="UniProtKB-KW"/>
</dbReference>
<keyword evidence="7 8" id="KW-0349">Heme</keyword>
<dbReference type="AlphaFoldDB" id="A0A9P6GB16"/>
<reference evidence="9" key="1">
    <citation type="journal article" date="2020" name="Mol. Plant Microbe Interact.">
        <title>Genome Sequence of the Biocontrol Agent Coniothyrium minitans strain Conio (IMI 134523).</title>
        <authorList>
            <person name="Patel D."/>
            <person name="Shittu T.A."/>
            <person name="Baroncelli R."/>
            <person name="Muthumeenakshi S."/>
            <person name="Osborne T.H."/>
            <person name="Janganan T.K."/>
            <person name="Sreenivasaprasad S."/>
        </authorList>
    </citation>
    <scope>NUCLEOTIDE SEQUENCE</scope>
    <source>
        <strain evidence="9">Conio</strain>
    </source>
</reference>
<keyword evidence="10" id="KW-1185">Reference proteome</keyword>
<evidence type="ECO:0000256" key="3">
    <source>
        <dbReference type="ARBA" id="ARBA00022723"/>
    </source>
</evidence>
<evidence type="ECO:0000256" key="4">
    <source>
        <dbReference type="ARBA" id="ARBA00023002"/>
    </source>
</evidence>
<dbReference type="Proteomes" id="UP000756921">
    <property type="component" value="Unassembled WGS sequence"/>
</dbReference>
<feature type="binding site" description="axial binding residue" evidence="7">
    <location>
        <position position="423"/>
    </location>
    <ligand>
        <name>heme</name>
        <dbReference type="ChEBI" id="CHEBI:30413"/>
    </ligand>
    <ligandPart>
        <name>Fe</name>
        <dbReference type="ChEBI" id="CHEBI:18248"/>
    </ligandPart>
</feature>
<dbReference type="InterPro" id="IPR002401">
    <property type="entry name" value="Cyt_P450_E_grp-I"/>
</dbReference>
<comment type="caution">
    <text evidence="9">The sequence shown here is derived from an EMBL/GenBank/DDBJ whole genome shotgun (WGS) entry which is preliminary data.</text>
</comment>
<dbReference type="Gene3D" id="1.10.630.10">
    <property type="entry name" value="Cytochrome P450"/>
    <property type="match status" value="2"/>
</dbReference>
<evidence type="ECO:0000256" key="6">
    <source>
        <dbReference type="ARBA" id="ARBA00023033"/>
    </source>
</evidence>
<dbReference type="GO" id="GO:0005506">
    <property type="term" value="F:iron ion binding"/>
    <property type="evidence" value="ECO:0007669"/>
    <property type="project" value="InterPro"/>
</dbReference>
<keyword evidence="5 7" id="KW-0408">Iron</keyword>